<accession>A0ABS8XL13</accession>
<dbReference type="RefSeq" id="WP_233393841.1">
    <property type="nucleotide sequence ID" value="NZ_JAJTWT010000008.1"/>
</dbReference>
<dbReference type="InterPro" id="IPR008441">
    <property type="entry name" value="AfumC-like_glycosyl_Trfase"/>
</dbReference>
<keyword evidence="2" id="KW-1185">Reference proteome</keyword>
<protein>
    <submittedName>
        <fullName evidence="1">Capsular polysaccharide synthesis protein</fullName>
    </submittedName>
</protein>
<dbReference type="Proteomes" id="UP001201463">
    <property type="component" value="Unassembled WGS sequence"/>
</dbReference>
<dbReference type="Gene3D" id="3.90.550.20">
    <property type="match status" value="1"/>
</dbReference>
<evidence type="ECO:0000313" key="1">
    <source>
        <dbReference type="EMBL" id="MCE4539323.1"/>
    </source>
</evidence>
<dbReference type="Pfam" id="PF05704">
    <property type="entry name" value="Caps_synth"/>
    <property type="match status" value="1"/>
</dbReference>
<dbReference type="InterPro" id="IPR029044">
    <property type="entry name" value="Nucleotide-diphossugar_trans"/>
</dbReference>
<dbReference type="InterPro" id="IPR051706">
    <property type="entry name" value="Glycosyltransferase_domain"/>
</dbReference>
<reference evidence="1 2" key="1">
    <citation type="submission" date="2021-12" db="EMBL/GenBank/DDBJ databases">
        <title>Genome seq of p7.</title>
        <authorList>
            <person name="Seo T."/>
        </authorList>
    </citation>
    <scope>NUCLEOTIDE SEQUENCE [LARGE SCALE GENOMIC DNA]</scope>
    <source>
        <strain evidence="1 2">P7</strain>
    </source>
</reference>
<comment type="caution">
    <text evidence="1">The sequence shown here is derived from an EMBL/GenBank/DDBJ whole genome shotgun (WGS) entry which is preliminary data.</text>
</comment>
<dbReference type="PANTHER" id="PTHR32385:SF15">
    <property type="entry name" value="INOSITOL PHOSPHOCERAMIDE MANNOSYLTRANSFERASE 1"/>
    <property type="match status" value="1"/>
</dbReference>
<dbReference type="PANTHER" id="PTHR32385">
    <property type="entry name" value="MANNOSYL PHOSPHORYLINOSITOL CERAMIDE SYNTHASE"/>
    <property type="match status" value="1"/>
</dbReference>
<dbReference type="SUPFAM" id="SSF53448">
    <property type="entry name" value="Nucleotide-diphospho-sugar transferases"/>
    <property type="match status" value="1"/>
</dbReference>
<organism evidence="1 2">
    <name type="scientific">Pelomonas caseinilytica</name>
    <dbReference type="NCBI Taxonomy" id="2906763"/>
    <lineage>
        <taxon>Bacteria</taxon>
        <taxon>Pseudomonadati</taxon>
        <taxon>Pseudomonadota</taxon>
        <taxon>Betaproteobacteria</taxon>
        <taxon>Burkholderiales</taxon>
        <taxon>Sphaerotilaceae</taxon>
        <taxon>Roseateles</taxon>
    </lineage>
</organism>
<gene>
    <name evidence="1" type="ORF">LXT12_18890</name>
</gene>
<proteinExistence type="predicted"/>
<evidence type="ECO:0000313" key="2">
    <source>
        <dbReference type="Proteomes" id="UP001201463"/>
    </source>
</evidence>
<dbReference type="EMBL" id="JAJTWT010000008">
    <property type="protein sequence ID" value="MCE4539323.1"/>
    <property type="molecule type" value="Genomic_DNA"/>
</dbReference>
<sequence length="315" mass="35447">MTWLTVAVLAVVAALLLREVLTVLRAEVPVDQRSTLVGKAAPPCDATIPKVIWTYWHASPAPPFVQACLGNWRRFAPDHEVRLIDRAGVARWLPSLRPDFDSLPAYRQADWLRIHLLARHGGIWMDASTLLSRDLGWLHAARDEAQAEYVGFYIGRYSTRPELPLIENWFMASVAGGRFATALAAAFDRALDDGAEPVLQRLQDEGRRDRVVQALTEDFQRYLLMHVAAADILDRQPDLGRLALLRAEDGPFAWLAQVGWRKRHLFARLALTPAPRRLPALVKLRGGDRTLAERNWLRGRMLQSSVLARLLGPTP</sequence>
<name>A0ABS8XL13_9BURK</name>